<gene>
    <name evidence="6" type="ORF">BH747_05925</name>
</gene>
<dbReference type="OrthoDB" id="2729535at2"/>
<dbReference type="Proteomes" id="UP000192477">
    <property type="component" value="Unassembled WGS sequence"/>
</dbReference>
<evidence type="ECO:0000256" key="1">
    <source>
        <dbReference type="ARBA" id="ARBA00004141"/>
    </source>
</evidence>
<keyword evidence="3 5" id="KW-1133">Transmembrane helix</keyword>
<evidence type="ECO:0000256" key="3">
    <source>
        <dbReference type="ARBA" id="ARBA00022989"/>
    </source>
</evidence>
<feature type="transmembrane region" description="Helical" evidence="5">
    <location>
        <begin position="99"/>
        <end position="125"/>
    </location>
</feature>
<sequence length="407" mass="44771">MKFSVLFLIYSCILGLLVGIVAAIFLLVTNFFIDVVWQKIPAMVNIPLYPLFIGLLGGALVGLIQKNIGSYPTTIEETLSEFKRSNRVSYKGSIGKNCLSATVVLMFGASLGPEAALAGIVGGLITWMGDHLKWTFERKEELLKLSIGAMLAAIFRTPLAGISGVFDHNQSFDVTNKLKKIVLYTVSALFGLIGFLVIEHFSPEESVFSIHFSNTVQWEWQAILVSPLGWGIGGLFGLIFLKLEKLTNQLAKKIDDPMVKTMIAGAFLGIFGIWSPYFLFSGEHQLLPFSKEALQLTFFPLLLLGIGKAFLSNFCFSFGWRGGKIFPAIFSSTAIGFAFVSLFPYTPGLVIGVIVAASLTIILEQPYLSIGLLLFLFPIQFIPAILISSLGIHTVKKYVQKKFLLNR</sequence>
<dbReference type="SUPFAM" id="SSF81340">
    <property type="entry name" value="Clc chloride channel"/>
    <property type="match status" value="1"/>
</dbReference>
<dbReference type="GO" id="GO:0015108">
    <property type="term" value="F:chloride transmembrane transporter activity"/>
    <property type="evidence" value="ECO:0007669"/>
    <property type="project" value="InterPro"/>
</dbReference>
<name>A0A1V8YNV9_9ENTE</name>
<accession>A0A1V8YNV9</accession>
<dbReference type="PANTHER" id="PTHR43427">
    <property type="entry name" value="CHLORIDE CHANNEL PROTEIN CLC-E"/>
    <property type="match status" value="1"/>
</dbReference>
<dbReference type="InterPro" id="IPR050368">
    <property type="entry name" value="ClC-type_chloride_channel"/>
</dbReference>
<evidence type="ECO:0000256" key="2">
    <source>
        <dbReference type="ARBA" id="ARBA00022692"/>
    </source>
</evidence>
<dbReference type="Pfam" id="PF00654">
    <property type="entry name" value="Voltage_CLC"/>
    <property type="match status" value="1"/>
</dbReference>
<feature type="transmembrane region" description="Helical" evidence="5">
    <location>
        <begin position="262"/>
        <end position="281"/>
    </location>
</feature>
<feature type="transmembrane region" description="Helical" evidence="5">
    <location>
        <begin position="367"/>
        <end position="392"/>
    </location>
</feature>
<organism evidence="6 7">
    <name type="scientific">Enterococcus villorum</name>
    <dbReference type="NCBI Taxonomy" id="112904"/>
    <lineage>
        <taxon>Bacteria</taxon>
        <taxon>Bacillati</taxon>
        <taxon>Bacillota</taxon>
        <taxon>Bacilli</taxon>
        <taxon>Lactobacillales</taxon>
        <taxon>Enterococcaceae</taxon>
        <taxon>Enterococcus</taxon>
    </lineage>
</organism>
<dbReference type="RefSeq" id="WP_081183324.1">
    <property type="nucleotide sequence ID" value="NZ_MJEA01000004.1"/>
</dbReference>
<dbReference type="InterPro" id="IPR014743">
    <property type="entry name" value="Cl-channel_core"/>
</dbReference>
<feature type="transmembrane region" description="Helical" evidence="5">
    <location>
        <begin position="293"/>
        <end position="316"/>
    </location>
</feature>
<dbReference type="EMBL" id="MJEA01000004">
    <property type="protein sequence ID" value="OQO70558.1"/>
    <property type="molecule type" value="Genomic_DNA"/>
</dbReference>
<feature type="transmembrane region" description="Helical" evidence="5">
    <location>
        <begin position="48"/>
        <end position="64"/>
    </location>
</feature>
<feature type="transmembrane region" description="Helical" evidence="5">
    <location>
        <begin position="328"/>
        <end position="361"/>
    </location>
</feature>
<feature type="transmembrane region" description="Helical" evidence="5">
    <location>
        <begin position="7"/>
        <end position="28"/>
    </location>
</feature>
<dbReference type="Gene3D" id="1.10.3080.10">
    <property type="entry name" value="Clc chloride channel"/>
    <property type="match status" value="1"/>
</dbReference>
<feature type="transmembrane region" description="Helical" evidence="5">
    <location>
        <begin position="218"/>
        <end position="241"/>
    </location>
</feature>
<protein>
    <submittedName>
        <fullName evidence="6">Chloride channel protein</fullName>
    </submittedName>
</protein>
<feature type="transmembrane region" description="Helical" evidence="5">
    <location>
        <begin position="145"/>
        <end position="166"/>
    </location>
</feature>
<dbReference type="PANTHER" id="PTHR43427:SF12">
    <property type="entry name" value="CHLORIDE TRANSPORTER"/>
    <property type="match status" value="1"/>
</dbReference>
<dbReference type="InterPro" id="IPR001807">
    <property type="entry name" value="ClC"/>
</dbReference>
<keyword evidence="2 5" id="KW-0812">Transmembrane</keyword>
<evidence type="ECO:0000256" key="4">
    <source>
        <dbReference type="ARBA" id="ARBA00023136"/>
    </source>
</evidence>
<reference evidence="6 7" key="1">
    <citation type="journal article" date="2017" name="BMC Microbiol.">
        <title>Comparative genomics of Enterococcus spp. isolated from bovine feces.</title>
        <authorList>
            <person name="Beukers A.G."/>
            <person name="Zaheer R."/>
            <person name="Goji N."/>
            <person name="Amoako K.K."/>
            <person name="Chaves A.V."/>
            <person name="Ward M.P."/>
            <person name="McAllister T.A."/>
        </authorList>
    </citation>
    <scope>NUCLEOTIDE SEQUENCE [LARGE SCALE GENOMIC DNA]</scope>
    <source>
        <strain evidence="6 7">F1129D 143</strain>
    </source>
</reference>
<comment type="subcellular location">
    <subcellularLocation>
        <location evidence="1">Membrane</location>
        <topology evidence="1">Multi-pass membrane protein</topology>
    </subcellularLocation>
</comment>
<dbReference type="AlphaFoldDB" id="A0A1V8YNV9"/>
<keyword evidence="4 5" id="KW-0472">Membrane</keyword>
<comment type="caution">
    <text evidence="6">The sequence shown here is derived from an EMBL/GenBank/DDBJ whole genome shotgun (WGS) entry which is preliminary data.</text>
</comment>
<proteinExistence type="predicted"/>
<evidence type="ECO:0000256" key="5">
    <source>
        <dbReference type="SAM" id="Phobius"/>
    </source>
</evidence>
<evidence type="ECO:0000313" key="6">
    <source>
        <dbReference type="EMBL" id="OQO70558.1"/>
    </source>
</evidence>
<dbReference type="STRING" id="112904.BH747_05925"/>
<dbReference type="CDD" id="cd00400">
    <property type="entry name" value="Voltage_gated_ClC"/>
    <property type="match status" value="1"/>
</dbReference>
<dbReference type="GO" id="GO:0016020">
    <property type="term" value="C:membrane"/>
    <property type="evidence" value="ECO:0007669"/>
    <property type="project" value="UniProtKB-SubCell"/>
</dbReference>
<evidence type="ECO:0000313" key="7">
    <source>
        <dbReference type="Proteomes" id="UP000192477"/>
    </source>
</evidence>
<feature type="transmembrane region" description="Helical" evidence="5">
    <location>
        <begin position="178"/>
        <end position="198"/>
    </location>
</feature>